<reference evidence="9" key="1">
    <citation type="submission" date="2020-08" db="EMBL/GenBank/DDBJ databases">
        <authorList>
            <person name="Hu Y."/>
            <person name="Nguyen S.V."/>
            <person name="Li F."/>
            <person name="Fanning S."/>
        </authorList>
    </citation>
    <scope>NUCLEOTIDE SEQUENCE</scope>
    <source>
        <strain evidence="9">SYSU D8009</strain>
    </source>
</reference>
<comment type="similarity">
    <text evidence="2">Belongs to the glycosyl hydrolase 8 (cellulase D) family.</text>
</comment>
<dbReference type="GO" id="GO:0008810">
    <property type="term" value="F:cellulase activity"/>
    <property type="evidence" value="ECO:0007669"/>
    <property type="project" value="UniProtKB-EC"/>
</dbReference>
<comment type="caution">
    <text evidence="9">The sequence shown here is derived from an EMBL/GenBank/DDBJ whole genome shotgun (WGS) entry which is preliminary data.</text>
</comment>
<feature type="signal peptide" evidence="8">
    <location>
        <begin position="1"/>
        <end position="24"/>
    </location>
</feature>
<gene>
    <name evidence="9" type="ORF">H7965_02165</name>
</gene>
<dbReference type="PRINTS" id="PR00735">
    <property type="entry name" value="GLHYDRLASE8"/>
</dbReference>
<evidence type="ECO:0000256" key="1">
    <source>
        <dbReference type="ARBA" id="ARBA00000966"/>
    </source>
</evidence>
<organism evidence="9 10">
    <name type="scientific">Siccirubricoccus deserti</name>
    <dbReference type="NCBI Taxonomy" id="2013562"/>
    <lineage>
        <taxon>Bacteria</taxon>
        <taxon>Pseudomonadati</taxon>
        <taxon>Pseudomonadota</taxon>
        <taxon>Alphaproteobacteria</taxon>
        <taxon>Acetobacterales</taxon>
        <taxon>Roseomonadaceae</taxon>
        <taxon>Siccirubricoccus</taxon>
    </lineage>
</organism>
<keyword evidence="10" id="KW-1185">Reference proteome</keyword>
<evidence type="ECO:0000256" key="6">
    <source>
        <dbReference type="ARBA" id="ARBA00023295"/>
    </source>
</evidence>
<keyword evidence="5" id="KW-0136">Cellulose degradation</keyword>
<dbReference type="GO" id="GO:0030245">
    <property type="term" value="P:cellulose catabolic process"/>
    <property type="evidence" value="ECO:0007669"/>
    <property type="project" value="UniProtKB-KW"/>
</dbReference>
<keyword evidence="7" id="KW-0119">Carbohydrate metabolism</keyword>
<keyword evidence="7" id="KW-0624">Polysaccharide degradation</keyword>
<sequence>MPLPMSRRSLAALLPLAFAAPAAAGRHDPEWIGFRQRFMAPEGRVVDTGNGNVSHTEGQGWALLFAVHFDDRASFDRILGWTRRNLQRRGDALFSWRWRPNVAQPVDDPNNATDGDIYIAWALLRGAARWGDPGLRALAVAIGRDLLRLLWRDVAGQGVLLPGLNGFETATQVVVNPSYFVFPAYAALAEAVPDPRWQRLTTDALAVLRVARFGRWGLPPDWLSLPRAGGRPDLPTRWPPRFSFDAVRVPLLLAWGGHATEPAVGAAGAFWAAPTMPAWADLRTDAVAEYPASGGVRAIAALVGNARPVPLPPVRGAADYYAASLGLLVALACADRGLPTVLSPA</sequence>
<evidence type="ECO:0000256" key="2">
    <source>
        <dbReference type="ARBA" id="ARBA00009209"/>
    </source>
</evidence>
<evidence type="ECO:0000256" key="7">
    <source>
        <dbReference type="ARBA" id="ARBA00023326"/>
    </source>
</evidence>
<keyword evidence="6" id="KW-0326">Glycosidase</keyword>
<dbReference type="Proteomes" id="UP000600101">
    <property type="component" value="Unassembled WGS sequence"/>
</dbReference>
<dbReference type="InterPro" id="IPR002037">
    <property type="entry name" value="Glyco_hydro_8"/>
</dbReference>
<proteinExistence type="inferred from homology"/>
<evidence type="ECO:0000313" key="9">
    <source>
        <dbReference type="EMBL" id="MBC4014115.1"/>
    </source>
</evidence>
<accession>A0A9X0QVB2</accession>
<dbReference type="Pfam" id="PF01270">
    <property type="entry name" value="Glyco_hydro_8"/>
    <property type="match status" value="1"/>
</dbReference>
<dbReference type="EMBL" id="JACOMF010000002">
    <property type="protein sequence ID" value="MBC4014115.1"/>
    <property type="molecule type" value="Genomic_DNA"/>
</dbReference>
<name>A0A9X0QVB2_9PROT</name>
<evidence type="ECO:0000256" key="4">
    <source>
        <dbReference type="ARBA" id="ARBA00022801"/>
    </source>
</evidence>
<evidence type="ECO:0000313" key="10">
    <source>
        <dbReference type="Proteomes" id="UP000600101"/>
    </source>
</evidence>
<dbReference type="InterPro" id="IPR012341">
    <property type="entry name" value="6hp_glycosidase-like_sf"/>
</dbReference>
<dbReference type="InterPro" id="IPR008928">
    <property type="entry name" value="6-hairpin_glycosidase_sf"/>
</dbReference>
<comment type="catalytic activity">
    <reaction evidence="1">
        <text>Endohydrolysis of (1-&gt;4)-beta-D-glucosidic linkages in cellulose, lichenin and cereal beta-D-glucans.</text>
        <dbReference type="EC" id="3.2.1.4"/>
    </reaction>
</comment>
<evidence type="ECO:0000256" key="8">
    <source>
        <dbReference type="SAM" id="SignalP"/>
    </source>
</evidence>
<evidence type="ECO:0000256" key="3">
    <source>
        <dbReference type="ARBA" id="ARBA00012601"/>
    </source>
</evidence>
<dbReference type="AlphaFoldDB" id="A0A9X0QVB2"/>
<dbReference type="EC" id="3.2.1.4" evidence="3"/>
<evidence type="ECO:0000256" key="5">
    <source>
        <dbReference type="ARBA" id="ARBA00023001"/>
    </source>
</evidence>
<keyword evidence="8" id="KW-0732">Signal</keyword>
<keyword evidence="4 9" id="KW-0378">Hydrolase</keyword>
<feature type="chain" id="PRO_5040999857" description="cellulase" evidence="8">
    <location>
        <begin position="25"/>
        <end position="345"/>
    </location>
</feature>
<protein>
    <recommendedName>
        <fullName evidence="3">cellulase</fullName>
        <ecNumber evidence="3">3.2.1.4</ecNumber>
    </recommendedName>
</protein>
<dbReference type="SUPFAM" id="SSF48208">
    <property type="entry name" value="Six-hairpin glycosidases"/>
    <property type="match status" value="1"/>
</dbReference>
<dbReference type="Gene3D" id="1.50.10.10">
    <property type="match status" value="1"/>
</dbReference>